<accession>A0ABT4G7U5</accession>
<gene>
    <name evidence="1" type="ORF">M5X19_04860</name>
</gene>
<sequence length="58" mass="7063">MIHETKYRKQAMALWEASREEAKVEMRNDFSNSKAKLSRLFKNLVSLFDYNMNRKRNH</sequence>
<protein>
    <submittedName>
        <fullName evidence="1">Uncharacterized protein</fullName>
    </submittedName>
</protein>
<dbReference type="RefSeq" id="WP_268613836.1">
    <property type="nucleotide sequence ID" value="NZ_JAMDMX010000011.1"/>
</dbReference>
<organism evidence="1 2">
    <name type="scientific">Paenibacillus alginolyticus</name>
    <dbReference type="NCBI Taxonomy" id="59839"/>
    <lineage>
        <taxon>Bacteria</taxon>
        <taxon>Bacillati</taxon>
        <taxon>Bacillota</taxon>
        <taxon>Bacilli</taxon>
        <taxon>Bacillales</taxon>
        <taxon>Paenibacillaceae</taxon>
        <taxon>Paenibacillus</taxon>
    </lineage>
</organism>
<evidence type="ECO:0000313" key="2">
    <source>
        <dbReference type="Proteomes" id="UP001527099"/>
    </source>
</evidence>
<proteinExistence type="predicted"/>
<dbReference type="EMBL" id="JAMDMX010000011">
    <property type="protein sequence ID" value="MCY9692242.1"/>
    <property type="molecule type" value="Genomic_DNA"/>
</dbReference>
<name>A0ABT4G7U5_9BACL</name>
<reference evidence="1 2" key="1">
    <citation type="submission" date="2022-05" db="EMBL/GenBank/DDBJ databases">
        <title>Genome Sequencing of Bee-Associated Microbes.</title>
        <authorList>
            <person name="Dunlap C."/>
        </authorList>
    </citation>
    <scope>NUCLEOTIDE SEQUENCE [LARGE SCALE GENOMIC DNA]</scope>
    <source>
        <strain evidence="1 2">NRRL B-14421</strain>
    </source>
</reference>
<comment type="caution">
    <text evidence="1">The sequence shown here is derived from an EMBL/GenBank/DDBJ whole genome shotgun (WGS) entry which is preliminary data.</text>
</comment>
<dbReference type="Proteomes" id="UP001527099">
    <property type="component" value="Unassembled WGS sequence"/>
</dbReference>
<evidence type="ECO:0000313" key="1">
    <source>
        <dbReference type="EMBL" id="MCY9692242.1"/>
    </source>
</evidence>
<keyword evidence="2" id="KW-1185">Reference proteome</keyword>